<evidence type="ECO:0000313" key="2">
    <source>
        <dbReference type="Proteomes" id="UP001054837"/>
    </source>
</evidence>
<dbReference type="Proteomes" id="UP001054837">
    <property type="component" value="Unassembled WGS sequence"/>
</dbReference>
<evidence type="ECO:0000313" key="1">
    <source>
        <dbReference type="EMBL" id="GIX81142.1"/>
    </source>
</evidence>
<protein>
    <submittedName>
        <fullName evidence="1">Uncharacterized protein</fullName>
    </submittedName>
</protein>
<accession>A0AAV4N8J4</accession>
<sequence length="195" mass="21888">MQKRKGGSINQYGSLKAVFQKEGRETPVIYFLISHYERVVFKIQPKININSASLILDWKLRSIVLGLELWPVPPAGYSYESVTEGTGTSLCGGRLARRLAADRCVPRNALRALTYITTPPPVTVAGDTSQIFHPIARRRSLHLSVTDHASIPDPYFISMVHTQRRLRKVSIKSVTSIPGVCFYLYFKALPSLEED</sequence>
<name>A0AAV4N8J4_9ARAC</name>
<organism evidence="1 2">
    <name type="scientific">Caerostris darwini</name>
    <dbReference type="NCBI Taxonomy" id="1538125"/>
    <lineage>
        <taxon>Eukaryota</taxon>
        <taxon>Metazoa</taxon>
        <taxon>Ecdysozoa</taxon>
        <taxon>Arthropoda</taxon>
        <taxon>Chelicerata</taxon>
        <taxon>Arachnida</taxon>
        <taxon>Araneae</taxon>
        <taxon>Araneomorphae</taxon>
        <taxon>Entelegynae</taxon>
        <taxon>Araneoidea</taxon>
        <taxon>Araneidae</taxon>
        <taxon>Caerostris</taxon>
    </lineage>
</organism>
<dbReference type="AlphaFoldDB" id="A0AAV4N8J4"/>
<comment type="caution">
    <text evidence="1">The sequence shown here is derived from an EMBL/GenBank/DDBJ whole genome shotgun (WGS) entry which is preliminary data.</text>
</comment>
<gene>
    <name evidence="1" type="ORF">CDAR_89401</name>
</gene>
<dbReference type="EMBL" id="BPLQ01001364">
    <property type="protein sequence ID" value="GIX81142.1"/>
    <property type="molecule type" value="Genomic_DNA"/>
</dbReference>
<reference evidence="1 2" key="1">
    <citation type="submission" date="2021-06" db="EMBL/GenBank/DDBJ databases">
        <title>Caerostris darwini draft genome.</title>
        <authorList>
            <person name="Kono N."/>
            <person name="Arakawa K."/>
        </authorList>
    </citation>
    <scope>NUCLEOTIDE SEQUENCE [LARGE SCALE GENOMIC DNA]</scope>
</reference>
<proteinExistence type="predicted"/>
<keyword evidence="2" id="KW-1185">Reference proteome</keyword>